<proteinExistence type="inferred from homology"/>
<accession>A0A850PPT9</accession>
<evidence type="ECO:0000256" key="5">
    <source>
        <dbReference type="ARBA" id="ARBA00022989"/>
    </source>
</evidence>
<comment type="similarity">
    <text evidence="2">Belongs to the DoxX family.</text>
</comment>
<sequence>MIMNNHTADTAIRSSAMTTDHATVQTAPTGVADLGLLILRLGVGGATLQAGLIKALDFSTTTQFLAEAGWRLPTVAAFMVTASETLGGILLLLGALTPLAACAVLSAMLCAWAVNVSGAAFWSEPFNVPFLIGLGAAALLLTGAGGYSLDRALLRRVNWSQRVLLALLGVAFVAAIVTWVALYGINPIHFSAPPA</sequence>
<comment type="subcellular location">
    <subcellularLocation>
        <location evidence="1">Cell membrane</location>
        <topology evidence="1">Multi-pass membrane protein</topology>
    </subcellularLocation>
</comment>
<dbReference type="PANTHER" id="PTHR33452">
    <property type="entry name" value="OXIDOREDUCTASE CATD-RELATED"/>
    <property type="match status" value="1"/>
</dbReference>
<evidence type="ECO:0000256" key="3">
    <source>
        <dbReference type="ARBA" id="ARBA00022475"/>
    </source>
</evidence>
<gene>
    <name evidence="8" type="ORF">HLY00_5788</name>
</gene>
<feature type="transmembrane region" description="Helical" evidence="7">
    <location>
        <begin position="162"/>
        <end position="185"/>
    </location>
</feature>
<name>A0A850PPT9_9MYCO</name>
<keyword evidence="3" id="KW-1003">Cell membrane</keyword>
<dbReference type="Proteomes" id="UP000570517">
    <property type="component" value="Unassembled WGS sequence"/>
</dbReference>
<evidence type="ECO:0000256" key="4">
    <source>
        <dbReference type="ARBA" id="ARBA00022692"/>
    </source>
</evidence>
<organism evidence="8 9">
    <name type="scientific">Mycolicibacterium hippocampi</name>
    <dbReference type="NCBI Taxonomy" id="659824"/>
    <lineage>
        <taxon>Bacteria</taxon>
        <taxon>Bacillati</taxon>
        <taxon>Actinomycetota</taxon>
        <taxon>Actinomycetes</taxon>
        <taxon>Mycobacteriales</taxon>
        <taxon>Mycobacteriaceae</taxon>
        <taxon>Mycolicibacterium</taxon>
    </lineage>
</organism>
<evidence type="ECO:0000256" key="6">
    <source>
        <dbReference type="ARBA" id="ARBA00023136"/>
    </source>
</evidence>
<evidence type="ECO:0000313" key="8">
    <source>
        <dbReference type="EMBL" id="NVN49666.1"/>
    </source>
</evidence>
<keyword evidence="4 7" id="KW-0812">Transmembrane</keyword>
<keyword evidence="9" id="KW-1185">Reference proteome</keyword>
<dbReference type="InterPro" id="IPR032808">
    <property type="entry name" value="DoxX"/>
</dbReference>
<evidence type="ECO:0000256" key="2">
    <source>
        <dbReference type="ARBA" id="ARBA00006679"/>
    </source>
</evidence>
<dbReference type="InterPro" id="IPR051907">
    <property type="entry name" value="DoxX-like_oxidoreductase"/>
</dbReference>
<dbReference type="AlphaFoldDB" id="A0A850PPT9"/>
<evidence type="ECO:0000256" key="1">
    <source>
        <dbReference type="ARBA" id="ARBA00004651"/>
    </source>
</evidence>
<protein>
    <submittedName>
        <fullName evidence="8">Membrane protein 2, distant similarity to thiosulfate:quinone oxidoreductase DoxD</fullName>
    </submittedName>
</protein>
<dbReference type="GO" id="GO:0005886">
    <property type="term" value="C:plasma membrane"/>
    <property type="evidence" value="ECO:0007669"/>
    <property type="project" value="UniProtKB-SubCell"/>
</dbReference>
<keyword evidence="6 7" id="KW-0472">Membrane</keyword>
<dbReference type="PANTHER" id="PTHR33452:SF1">
    <property type="entry name" value="INNER MEMBRANE PROTEIN YPHA-RELATED"/>
    <property type="match status" value="1"/>
</dbReference>
<reference evidence="8 9" key="1">
    <citation type="submission" date="2020-05" db="EMBL/GenBank/DDBJ databases">
        <title>Draft genome sequence of Mycobacterium hippocampi DL, isolated from European seabass, Dicentrarchus labrax, reared in fish farms.</title>
        <authorList>
            <person name="Stathopoulou P."/>
            <person name="Asimakis E."/>
            <person name="Tzokas K."/>
            <person name="Batargias C."/>
            <person name="Tsiamis G."/>
        </authorList>
    </citation>
    <scope>NUCLEOTIDE SEQUENCE [LARGE SCALE GENOMIC DNA]</scope>
    <source>
        <strain evidence="8 9">DL</strain>
    </source>
</reference>
<evidence type="ECO:0000256" key="7">
    <source>
        <dbReference type="SAM" id="Phobius"/>
    </source>
</evidence>
<feature type="transmembrane region" description="Helical" evidence="7">
    <location>
        <begin position="126"/>
        <end position="150"/>
    </location>
</feature>
<comment type="caution">
    <text evidence="8">The sequence shown here is derived from an EMBL/GenBank/DDBJ whole genome shotgun (WGS) entry which is preliminary data.</text>
</comment>
<keyword evidence="5 7" id="KW-1133">Transmembrane helix</keyword>
<dbReference type="Pfam" id="PF07681">
    <property type="entry name" value="DoxX"/>
    <property type="match status" value="1"/>
</dbReference>
<evidence type="ECO:0000313" key="9">
    <source>
        <dbReference type="Proteomes" id="UP000570517"/>
    </source>
</evidence>
<feature type="transmembrane region" description="Helical" evidence="7">
    <location>
        <begin position="89"/>
        <end position="114"/>
    </location>
</feature>
<dbReference type="EMBL" id="JABFYL010000017">
    <property type="protein sequence ID" value="NVN49666.1"/>
    <property type="molecule type" value="Genomic_DNA"/>
</dbReference>